<feature type="transmembrane region" description="Helical" evidence="5">
    <location>
        <begin position="129"/>
        <end position="152"/>
    </location>
</feature>
<keyword evidence="3 5" id="KW-1133">Transmembrane helix</keyword>
<feature type="transmembrane region" description="Helical" evidence="5">
    <location>
        <begin position="173"/>
        <end position="191"/>
    </location>
</feature>
<feature type="domain" description="Sodium/calcium exchanger membrane region" evidence="6">
    <location>
        <begin position="177"/>
        <end position="323"/>
    </location>
</feature>
<feature type="transmembrane region" description="Helical" evidence="5">
    <location>
        <begin position="102"/>
        <end position="123"/>
    </location>
</feature>
<protein>
    <submittedName>
        <fullName evidence="7">Cation:H+ antiporter</fullName>
    </submittedName>
</protein>
<evidence type="ECO:0000256" key="5">
    <source>
        <dbReference type="SAM" id="Phobius"/>
    </source>
</evidence>
<feature type="domain" description="Sodium/calcium exchanger membrane region" evidence="6">
    <location>
        <begin position="3"/>
        <end position="143"/>
    </location>
</feature>
<gene>
    <name evidence="7" type="ORF">SAMN05216244_3732</name>
</gene>
<evidence type="ECO:0000256" key="3">
    <source>
        <dbReference type="ARBA" id="ARBA00022989"/>
    </source>
</evidence>
<dbReference type="GO" id="GO:0008273">
    <property type="term" value="F:calcium, potassium:sodium antiporter activity"/>
    <property type="evidence" value="ECO:0007669"/>
    <property type="project" value="TreeGrafter"/>
</dbReference>
<feature type="transmembrane region" description="Helical" evidence="5">
    <location>
        <begin position="275"/>
        <end position="294"/>
    </location>
</feature>
<dbReference type="InterPro" id="IPR004837">
    <property type="entry name" value="NaCa_Exmemb"/>
</dbReference>
<evidence type="ECO:0000256" key="1">
    <source>
        <dbReference type="ARBA" id="ARBA00004141"/>
    </source>
</evidence>
<sequence>MLSIIIFFVTAIISVFSAIKLSTYADMISKQTRLGGMLAGTLLLAVATSLPELTATVSAAVIGNADIAIGNGLGSIIFNFLVLFLLDLYFRKQRLFLRVSDNHFHTGLLSLGLVVIAGLSIYFQLDQSSFGIGLTSWIIVAVYFIGLSLISLKQRKDKKKEADVPESESSMSLGKIAALFIFYAGIIFFSGSGLSISGDWMASTTGISATVVGSLLIAIATSLPDAVGVYVALRKANINLAIGAILGSNLFNIFVVTVSDGFYRSGSIWISGDSMNIWTAFVGCLLTFAVLLLLKRDKTKNAFTYSLPSLLAIFSYILFTVIIL</sequence>
<dbReference type="Pfam" id="PF01699">
    <property type="entry name" value="Na_Ca_ex"/>
    <property type="match status" value="2"/>
</dbReference>
<dbReference type="PANTHER" id="PTHR10846">
    <property type="entry name" value="SODIUM/POTASSIUM/CALCIUM EXCHANGER"/>
    <property type="match status" value="1"/>
</dbReference>
<feature type="transmembrane region" description="Helical" evidence="5">
    <location>
        <begin position="211"/>
        <end position="233"/>
    </location>
</feature>
<dbReference type="EMBL" id="FNHF01000006">
    <property type="protein sequence ID" value="SDM91155.1"/>
    <property type="molecule type" value="Genomic_DNA"/>
</dbReference>
<dbReference type="PANTHER" id="PTHR10846:SF8">
    <property type="entry name" value="INNER MEMBRANE PROTEIN YRBG"/>
    <property type="match status" value="1"/>
</dbReference>
<feature type="transmembrane region" description="Helical" evidence="5">
    <location>
        <begin position="240"/>
        <end position="263"/>
    </location>
</feature>
<dbReference type="InterPro" id="IPR004481">
    <property type="entry name" value="K/Na/Ca-exchanger"/>
</dbReference>
<reference evidence="8" key="1">
    <citation type="submission" date="2016-10" db="EMBL/GenBank/DDBJ databases">
        <authorList>
            <person name="Varghese N."/>
            <person name="Submissions S."/>
        </authorList>
    </citation>
    <scope>NUCLEOTIDE SEQUENCE [LARGE SCALE GENOMIC DNA]</scope>
    <source>
        <strain evidence="8">CGMCC 1.6199</strain>
    </source>
</reference>
<dbReference type="STRING" id="482461.SAMN05216244_3732"/>
<comment type="subcellular location">
    <subcellularLocation>
        <location evidence="1">Membrane</location>
        <topology evidence="1">Multi-pass membrane protein</topology>
    </subcellularLocation>
</comment>
<feature type="transmembrane region" description="Helical" evidence="5">
    <location>
        <begin position="303"/>
        <end position="323"/>
    </location>
</feature>
<keyword evidence="2 5" id="KW-0812">Transmembrane</keyword>
<accession>A0A1G9X465</accession>
<feature type="transmembrane region" description="Helical" evidence="5">
    <location>
        <begin position="6"/>
        <end position="25"/>
    </location>
</feature>
<name>A0A1G9X465_9BACI</name>
<keyword evidence="4 5" id="KW-0472">Membrane</keyword>
<feature type="transmembrane region" description="Helical" evidence="5">
    <location>
        <begin position="37"/>
        <end position="62"/>
    </location>
</feature>
<evidence type="ECO:0000256" key="2">
    <source>
        <dbReference type="ARBA" id="ARBA00022692"/>
    </source>
</evidence>
<dbReference type="GO" id="GO:0005262">
    <property type="term" value="F:calcium channel activity"/>
    <property type="evidence" value="ECO:0007669"/>
    <property type="project" value="TreeGrafter"/>
</dbReference>
<dbReference type="InterPro" id="IPR044880">
    <property type="entry name" value="NCX_ion-bd_dom_sf"/>
</dbReference>
<keyword evidence="8" id="KW-1185">Reference proteome</keyword>
<dbReference type="Proteomes" id="UP000182347">
    <property type="component" value="Unassembled WGS sequence"/>
</dbReference>
<dbReference type="RefSeq" id="WP_175486846.1">
    <property type="nucleotide sequence ID" value="NZ_FNHF01000006.1"/>
</dbReference>
<evidence type="ECO:0000256" key="4">
    <source>
        <dbReference type="ARBA" id="ARBA00023136"/>
    </source>
</evidence>
<evidence type="ECO:0000313" key="8">
    <source>
        <dbReference type="Proteomes" id="UP000182347"/>
    </source>
</evidence>
<dbReference type="Gene3D" id="1.20.1420.30">
    <property type="entry name" value="NCX, central ion-binding region"/>
    <property type="match status" value="1"/>
</dbReference>
<dbReference type="AlphaFoldDB" id="A0A1G9X465"/>
<feature type="transmembrane region" description="Helical" evidence="5">
    <location>
        <begin position="68"/>
        <end position="90"/>
    </location>
</feature>
<proteinExistence type="predicted"/>
<evidence type="ECO:0000313" key="7">
    <source>
        <dbReference type="EMBL" id="SDM91155.1"/>
    </source>
</evidence>
<organism evidence="7 8">
    <name type="scientific">Sediminibacillus halophilus</name>
    <dbReference type="NCBI Taxonomy" id="482461"/>
    <lineage>
        <taxon>Bacteria</taxon>
        <taxon>Bacillati</taxon>
        <taxon>Bacillota</taxon>
        <taxon>Bacilli</taxon>
        <taxon>Bacillales</taxon>
        <taxon>Bacillaceae</taxon>
        <taxon>Sediminibacillus</taxon>
    </lineage>
</organism>
<evidence type="ECO:0000259" key="6">
    <source>
        <dbReference type="Pfam" id="PF01699"/>
    </source>
</evidence>
<dbReference type="GO" id="GO:0006874">
    <property type="term" value="P:intracellular calcium ion homeostasis"/>
    <property type="evidence" value="ECO:0007669"/>
    <property type="project" value="TreeGrafter"/>
</dbReference>
<dbReference type="GO" id="GO:0005886">
    <property type="term" value="C:plasma membrane"/>
    <property type="evidence" value="ECO:0007669"/>
    <property type="project" value="TreeGrafter"/>
</dbReference>